<dbReference type="RefSeq" id="WP_282722743.1">
    <property type="nucleotide sequence ID" value="NZ_JASCQO010000042.1"/>
</dbReference>
<feature type="chain" id="PRO_5045133171" evidence="1">
    <location>
        <begin position="23"/>
        <end position="335"/>
    </location>
</feature>
<accession>A0ABT6VR89</accession>
<dbReference type="InterPro" id="IPR011852">
    <property type="entry name" value="TRAP_TAXI"/>
</dbReference>
<gene>
    <name evidence="2" type="ORF">QLQ84_15935</name>
</gene>
<dbReference type="Pfam" id="PF16868">
    <property type="entry name" value="NMT1_3"/>
    <property type="match status" value="1"/>
</dbReference>
<feature type="signal peptide" evidence="1">
    <location>
        <begin position="1"/>
        <end position="22"/>
    </location>
</feature>
<dbReference type="Proteomes" id="UP001244242">
    <property type="component" value="Unassembled WGS sequence"/>
</dbReference>
<dbReference type="PANTHER" id="PTHR42941">
    <property type="entry name" value="SLL1037 PROTEIN"/>
    <property type="match status" value="1"/>
</dbReference>
<organism evidence="2 3">
    <name type="scientific">Halomonas kalidii</name>
    <dbReference type="NCBI Taxonomy" id="3043293"/>
    <lineage>
        <taxon>Bacteria</taxon>
        <taxon>Pseudomonadati</taxon>
        <taxon>Pseudomonadota</taxon>
        <taxon>Gammaproteobacteria</taxon>
        <taxon>Oceanospirillales</taxon>
        <taxon>Halomonadaceae</taxon>
        <taxon>Halomonas</taxon>
    </lineage>
</organism>
<evidence type="ECO:0000313" key="3">
    <source>
        <dbReference type="Proteomes" id="UP001244242"/>
    </source>
</evidence>
<dbReference type="SUPFAM" id="SSF53850">
    <property type="entry name" value="Periplasmic binding protein-like II"/>
    <property type="match status" value="1"/>
</dbReference>
<dbReference type="Gene3D" id="3.40.190.10">
    <property type="entry name" value="Periplasmic binding protein-like II"/>
    <property type="match status" value="2"/>
</dbReference>
<sequence length="335" mass="36600">MTITRKVGICASAVLSMALVGAAGNSAVADDRSDWPRGVAIGSSTIGGNFHVFMTGWGEILRDELDVQSRVEVTGGPVNNVKLVTSKQNEFSPVTMGIAYEGYNGEGWADQEYPDIRVVWPMYKSLLQWWVMPDEDVNSIFDFEGKAISNGPAGSSPNLYGGRVLEMFDINPSRIVTGQNTDVANLMRDGQLVAGAGFSGVPNPTADEMVNTEGAKIIGVPKEQAEEFAERYGLGVDVIPGGVYKNHPDDIDTITLWSAVITHKDMPEDFVYEVTKATFENNDRMLEVHRSAAQSTLENVKNLKGVPFHPGALRYFEEQGVELPDSAYPPEYEKQ</sequence>
<keyword evidence="3" id="KW-1185">Reference proteome</keyword>
<name>A0ABT6VR89_9GAMM</name>
<evidence type="ECO:0000313" key="2">
    <source>
        <dbReference type="EMBL" id="MDI5935286.1"/>
    </source>
</evidence>
<keyword evidence="1" id="KW-0732">Signal</keyword>
<reference evidence="2 3" key="1">
    <citation type="submission" date="2023-04" db="EMBL/GenBank/DDBJ databases">
        <title>Halomonas strains isolated from rhizosphere soil.</title>
        <authorList>
            <person name="Xu L."/>
            <person name="Sun J.-Q."/>
        </authorList>
    </citation>
    <scope>NUCLEOTIDE SEQUENCE [LARGE SCALE GENOMIC DNA]</scope>
    <source>
        <strain evidence="2 3">LN1S58</strain>
    </source>
</reference>
<proteinExistence type="predicted"/>
<dbReference type="PANTHER" id="PTHR42941:SF1">
    <property type="entry name" value="SLL1037 PROTEIN"/>
    <property type="match status" value="1"/>
</dbReference>
<dbReference type="NCBIfam" id="TIGR02122">
    <property type="entry name" value="TRAP_TAXI"/>
    <property type="match status" value="1"/>
</dbReference>
<evidence type="ECO:0000256" key="1">
    <source>
        <dbReference type="SAM" id="SignalP"/>
    </source>
</evidence>
<protein>
    <submittedName>
        <fullName evidence="2">TAXI family TRAP transporter solute-binding subunit</fullName>
    </submittedName>
</protein>
<dbReference type="EMBL" id="JASCQO010000042">
    <property type="protein sequence ID" value="MDI5935286.1"/>
    <property type="molecule type" value="Genomic_DNA"/>
</dbReference>
<comment type="caution">
    <text evidence="2">The sequence shown here is derived from an EMBL/GenBank/DDBJ whole genome shotgun (WGS) entry which is preliminary data.</text>
</comment>